<proteinExistence type="predicted"/>
<comment type="caution">
    <text evidence="3">The sequence shown here is derived from an EMBL/GenBank/DDBJ whole genome shotgun (WGS) entry which is preliminary data.</text>
</comment>
<dbReference type="EMBL" id="JAODOP010000004">
    <property type="protein sequence ID" value="MEF3835388.1"/>
    <property type="molecule type" value="Genomic_DNA"/>
</dbReference>
<dbReference type="Proteomes" id="UP001337305">
    <property type="component" value="Unassembled WGS sequence"/>
</dbReference>
<keyword evidence="1" id="KW-0472">Membrane</keyword>
<dbReference type="InterPro" id="IPR005135">
    <property type="entry name" value="Endo/exonuclease/phosphatase"/>
</dbReference>
<dbReference type="RefSeq" id="WP_303307675.1">
    <property type="nucleotide sequence ID" value="NZ_JAODOP010000004.1"/>
</dbReference>
<gene>
    <name evidence="3" type="ORF">N1F79_19855</name>
</gene>
<dbReference type="Gene3D" id="3.60.10.10">
    <property type="entry name" value="Endonuclease/exonuclease/phosphatase"/>
    <property type="match status" value="1"/>
</dbReference>
<feature type="transmembrane region" description="Helical" evidence="1">
    <location>
        <begin position="56"/>
        <end position="74"/>
    </location>
</feature>
<keyword evidence="1" id="KW-0812">Transmembrane</keyword>
<feature type="transmembrane region" description="Helical" evidence="1">
    <location>
        <begin position="29"/>
        <end position="49"/>
    </location>
</feature>
<dbReference type="SUPFAM" id="SSF56219">
    <property type="entry name" value="DNase I-like"/>
    <property type="match status" value="1"/>
</dbReference>
<keyword evidence="4" id="KW-1185">Reference proteome</keyword>
<dbReference type="Pfam" id="PF03372">
    <property type="entry name" value="Exo_endo_phos"/>
    <property type="match status" value="1"/>
</dbReference>
<evidence type="ECO:0000313" key="4">
    <source>
        <dbReference type="Proteomes" id="UP001337305"/>
    </source>
</evidence>
<feature type="domain" description="Endonuclease/exonuclease/phosphatase" evidence="2">
    <location>
        <begin position="89"/>
        <end position="311"/>
    </location>
</feature>
<sequence>MRFITYVSSFVLTLGCILAFNDINLSSFVFIITIPVLFIINLLLLFYWIIRKKKAFLFPLLSLLIYSFLFDSFFQINSKREEIEDVSILTYNAKGFSLDYVTDNANGNIADFIKEKDADIVCIQEFFHKKIPDFEIYPYRFWGYRPGIKKSLSVIFSKYPILETGFIDFPNTVNNGIYADIAIKNKKIRIYNLHLQSFGINLNSDELNDSSVFEKVSKTLQMQAKQSQIINDKLNAYNGFKIVCGDFNSTSFSSVYKTIKGSLQDTFVERGFGLGTTYNLLHYPLRLDFVLIDNNFEAISHENYSLGLSDHDPIFVKLKYK</sequence>
<keyword evidence="3" id="KW-0378">Hydrolase</keyword>
<dbReference type="CDD" id="cd09084">
    <property type="entry name" value="EEP-2"/>
    <property type="match status" value="1"/>
</dbReference>
<organism evidence="3 4">
    <name type="scientific">Flavivirga spongiicola</name>
    <dbReference type="NCBI Taxonomy" id="421621"/>
    <lineage>
        <taxon>Bacteria</taxon>
        <taxon>Pseudomonadati</taxon>
        <taxon>Bacteroidota</taxon>
        <taxon>Flavobacteriia</taxon>
        <taxon>Flavobacteriales</taxon>
        <taxon>Flavobacteriaceae</taxon>
        <taxon>Flavivirga</taxon>
    </lineage>
</organism>
<accession>A0ABU7XXD9</accession>
<keyword evidence="3" id="KW-0255">Endonuclease</keyword>
<evidence type="ECO:0000256" key="1">
    <source>
        <dbReference type="SAM" id="Phobius"/>
    </source>
</evidence>
<name>A0ABU7XXD9_9FLAO</name>
<evidence type="ECO:0000259" key="2">
    <source>
        <dbReference type="Pfam" id="PF03372"/>
    </source>
</evidence>
<dbReference type="PROSITE" id="PS51257">
    <property type="entry name" value="PROKAR_LIPOPROTEIN"/>
    <property type="match status" value="1"/>
</dbReference>
<protein>
    <submittedName>
        <fullName evidence="3">Endonuclease/exonuclease/phosphatase family protein</fullName>
    </submittedName>
</protein>
<dbReference type="InterPro" id="IPR036691">
    <property type="entry name" value="Endo/exonu/phosph_ase_sf"/>
</dbReference>
<keyword evidence="3" id="KW-0540">Nuclease</keyword>
<evidence type="ECO:0000313" key="3">
    <source>
        <dbReference type="EMBL" id="MEF3835388.1"/>
    </source>
</evidence>
<reference evidence="3 4" key="1">
    <citation type="submission" date="2022-09" db="EMBL/GenBank/DDBJ databases">
        <title>Genome sequencing of Flavivirga sp. MEBiC05379.</title>
        <authorList>
            <person name="Oh H.-M."/>
            <person name="Kwon K.K."/>
            <person name="Park M.J."/>
            <person name="Yang S.-H."/>
        </authorList>
    </citation>
    <scope>NUCLEOTIDE SEQUENCE [LARGE SCALE GENOMIC DNA]</scope>
    <source>
        <strain evidence="3 4">MEBiC05379</strain>
    </source>
</reference>
<keyword evidence="1" id="KW-1133">Transmembrane helix</keyword>
<dbReference type="GO" id="GO:0004519">
    <property type="term" value="F:endonuclease activity"/>
    <property type="evidence" value="ECO:0007669"/>
    <property type="project" value="UniProtKB-KW"/>
</dbReference>